<feature type="chain" id="PRO_5041489677" description="Dirigent protein" evidence="4">
    <location>
        <begin position="27"/>
        <end position="221"/>
    </location>
</feature>
<evidence type="ECO:0000313" key="6">
    <source>
        <dbReference type="Proteomes" id="UP001172457"/>
    </source>
</evidence>
<dbReference type="InterPro" id="IPR044859">
    <property type="entry name" value="Allene_oxi_cyc_Dirigent"/>
</dbReference>
<feature type="signal peptide" evidence="4">
    <location>
        <begin position="1"/>
        <end position="26"/>
    </location>
</feature>
<comment type="subcellular location">
    <subcellularLocation>
        <location evidence="4">Secreted</location>
        <location evidence="4">Extracellular space</location>
        <location evidence="4">Apoplast</location>
    </subcellularLocation>
</comment>
<name>A0AA38TFD5_9ASTR</name>
<dbReference type="Pfam" id="PF03018">
    <property type="entry name" value="Dirigent"/>
    <property type="match status" value="1"/>
</dbReference>
<evidence type="ECO:0000256" key="4">
    <source>
        <dbReference type="RuleBase" id="RU363099"/>
    </source>
</evidence>
<dbReference type="GO" id="GO:0009699">
    <property type="term" value="P:phenylpropanoid biosynthetic process"/>
    <property type="evidence" value="ECO:0007669"/>
    <property type="project" value="UniProtKB-ARBA"/>
</dbReference>
<keyword evidence="6" id="KW-1185">Reference proteome</keyword>
<dbReference type="GO" id="GO:0048046">
    <property type="term" value="C:apoplast"/>
    <property type="evidence" value="ECO:0007669"/>
    <property type="project" value="UniProtKB-SubCell"/>
</dbReference>
<gene>
    <name evidence="5" type="ORF">OSB04_013598</name>
</gene>
<comment type="function">
    <text evidence="4">Dirigent proteins impart stereoselectivity on the phenoxy radical-coupling reaction, yielding optically active lignans from two molecules of coniferyl alcohol in the biosynthesis of lignans, flavonolignans, and alkaloids and thus plays a central role in plant secondary metabolism.</text>
</comment>
<evidence type="ECO:0000256" key="1">
    <source>
        <dbReference type="ARBA" id="ARBA00010746"/>
    </source>
</evidence>
<evidence type="ECO:0000313" key="5">
    <source>
        <dbReference type="EMBL" id="KAJ9558984.1"/>
    </source>
</evidence>
<reference evidence="5" key="1">
    <citation type="submission" date="2023-03" db="EMBL/GenBank/DDBJ databases">
        <title>Chromosome-scale reference genome and RAD-based genetic map of yellow starthistle (Centaurea solstitialis) reveal putative structural variation and QTLs associated with invader traits.</title>
        <authorList>
            <person name="Reatini B."/>
            <person name="Cang F.A."/>
            <person name="Jiang Q."/>
            <person name="Mckibben M.T.W."/>
            <person name="Barker M.S."/>
            <person name="Rieseberg L.H."/>
            <person name="Dlugosch K.M."/>
        </authorList>
    </citation>
    <scope>NUCLEOTIDE SEQUENCE</scope>
    <source>
        <strain evidence="5">CAN-66</strain>
        <tissue evidence="5">Leaf</tissue>
    </source>
</reference>
<dbReference type="AlphaFoldDB" id="A0AA38TFD5"/>
<keyword evidence="4" id="KW-0052">Apoplast</keyword>
<accession>A0AA38TFD5</accession>
<comment type="similarity">
    <text evidence="1 4">Belongs to the plant dirigent protein family.</text>
</comment>
<dbReference type="InterPro" id="IPR004265">
    <property type="entry name" value="Dirigent"/>
</dbReference>
<comment type="caution">
    <text evidence="5">The sequence shown here is derived from an EMBL/GenBank/DDBJ whole genome shotgun (WGS) entry which is preliminary data.</text>
</comment>
<dbReference type="PANTHER" id="PTHR21495">
    <property type="entry name" value="NUCLEOPORIN-RELATED"/>
    <property type="match status" value="1"/>
</dbReference>
<organism evidence="5 6">
    <name type="scientific">Centaurea solstitialis</name>
    <name type="common">yellow star-thistle</name>
    <dbReference type="NCBI Taxonomy" id="347529"/>
    <lineage>
        <taxon>Eukaryota</taxon>
        <taxon>Viridiplantae</taxon>
        <taxon>Streptophyta</taxon>
        <taxon>Embryophyta</taxon>
        <taxon>Tracheophyta</taxon>
        <taxon>Spermatophyta</taxon>
        <taxon>Magnoliopsida</taxon>
        <taxon>eudicotyledons</taxon>
        <taxon>Gunneridae</taxon>
        <taxon>Pentapetalae</taxon>
        <taxon>asterids</taxon>
        <taxon>campanulids</taxon>
        <taxon>Asterales</taxon>
        <taxon>Asteraceae</taxon>
        <taxon>Carduoideae</taxon>
        <taxon>Cardueae</taxon>
        <taxon>Centaureinae</taxon>
        <taxon>Centaurea</taxon>
    </lineage>
</organism>
<evidence type="ECO:0000256" key="3">
    <source>
        <dbReference type="ARBA" id="ARBA00022525"/>
    </source>
</evidence>
<comment type="subunit">
    <text evidence="2 4">Homodimer.</text>
</comment>
<keyword evidence="4" id="KW-0732">Signal</keyword>
<dbReference type="Proteomes" id="UP001172457">
    <property type="component" value="Chromosome 3"/>
</dbReference>
<dbReference type="EMBL" id="JARYMX010000003">
    <property type="protein sequence ID" value="KAJ9558984.1"/>
    <property type="molecule type" value="Genomic_DNA"/>
</dbReference>
<keyword evidence="3 4" id="KW-0964">Secreted</keyword>
<protein>
    <recommendedName>
        <fullName evidence="4">Dirigent protein</fullName>
    </recommendedName>
</protein>
<evidence type="ECO:0000256" key="2">
    <source>
        <dbReference type="ARBA" id="ARBA00011738"/>
    </source>
</evidence>
<dbReference type="Gene3D" id="2.40.480.10">
    <property type="entry name" value="Allene oxide cyclase-like"/>
    <property type="match status" value="1"/>
</dbReference>
<sequence length="221" mass="23923">MTKILLSLVLPLLLIAIPQTFPAAGADPGFLQSVKLSPLKLRTEKLSHFKFYWHDVISGPNPTSVNIIRPPANNKTSASGFGMVSMIDNALTEKPEIGSKLLGRAQGFYGVASQEEVGLLMAMNFVFSTGKYNGSTLTILGNNRVFHKVREMPVIGGSGLFRFARGYVQASTHDFDLKTGDACVEYNPSGKVWALHSGEPEFEPWRTHSGGTGASTPGCMF</sequence>
<proteinExistence type="inferred from homology"/>